<dbReference type="Proteomes" id="UP001279734">
    <property type="component" value="Unassembled WGS sequence"/>
</dbReference>
<evidence type="ECO:0000256" key="2">
    <source>
        <dbReference type="ARBA" id="ARBA00022845"/>
    </source>
</evidence>
<evidence type="ECO:0000259" key="5">
    <source>
        <dbReference type="PROSITE" id="PS50303"/>
    </source>
</evidence>
<feature type="domain" description="PUM-HD" evidence="5">
    <location>
        <begin position="53"/>
        <end position="261"/>
    </location>
</feature>
<evidence type="ECO:0000256" key="1">
    <source>
        <dbReference type="ARBA" id="ARBA00022737"/>
    </source>
</evidence>
<keyword evidence="3" id="KW-0694">RNA-binding</keyword>
<keyword evidence="1" id="KW-0677">Repeat</keyword>
<name>A0AAD3SBA2_NEPGR</name>
<evidence type="ECO:0000313" key="6">
    <source>
        <dbReference type="EMBL" id="GMH07897.1"/>
    </source>
</evidence>
<sequence>MPNCLRQPLMDRSRLEELIFPSNYPGLFQKERILEDPNVSTPPSDGQVNFPKSTTANLCSEANLLGTEFMKEVKFEHQSSFQYKCSSGDQSNNTSGKHIQPEHHTFEKELYYLHYLQRTSDNGRQYQQQMLCWRSSGTIKPGVFEFSDIVDHVVKFRKDFTEIIPHAHILATDVFGNYVIQKALEVVDVEEKIWIVAEFDGLVMKCVHDQNDNHVIQKCIECIPEDRILFIISAFCGQVFALSTHPYGCRVIQRVIQHGKP</sequence>
<evidence type="ECO:0000313" key="7">
    <source>
        <dbReference type="Proteomes" id="UP001279734"/>
    </source>
</evidence>
<dbReference type="InterPro" id="IPR001313">
    <property type="entry name" value="Pumilio_RNA-bd_rpt"/>
</dbReference>
<organism evidence="6 7">
    <name type="scientific">Nepenthes gracilis</name>
    <name type="common">Slender pitcher plant</name>
    <dbReference type="NCBI Taxonomy" id="150966"/>
    <lineage>
        <taxon>Eukaryota</taxon>
        <taxon>Viridiplantae</taxon>
        <taxon>Streptophyta</taxon>
        <taxon>Embryophyta</taxon>
        <taxon>Tracheophyta</taxon>
        <taxon>Spermatophyta</taxon>
        <taxon>Magnoliopsida</taxon>
        <taxon>eudicotyledons</taxon>
        <taxon>Gunneridae</taxon>
        <taxon>Pentapetalae</taxon>
        <taxon>Caryophyllales</taxon>
        <taxon>Nepenthaceae</taxon>
        <taxon>Nepenthes</taxon>
    </lineage>
</organism>
<reference evidence="6" key="1">
    <citation type="submission" date="2023-05" db="EMBL/GenBank/DDBJ databases">
        <title>Nepenthes gracilis genome sequencing.</title>
        <authorList>
            <person name="Fukushima K."/>
        </authorList>
    </citation>
    <scope>NUCLEOTIDE SEQUENCE</scope>
    <source>
        <strain evidence="6">SING2019-196</strain>
    </source>
</reference>
<dbReference type="PROSITE" id="PS50302">
    <property type="entry name" value="PUM"/>
    <property type="match status" value="2"/>
</dbReference>
<feature type="repeat" description="Pumilio" evidence="4">
    <location>
        <begin position="162"/>
        <end position="197"/>
    </location>
</feature>
<dbReference type="PANTHER" id="PTHR12537">
    <property type="entry name" value="RNA BINDING PROTEIN PUMILIO-RELATED"/>
    <property type="match status" value="1"/>
</dbReference>
<evidence type="ECO:0000256" key="4">
    <source>
        <dbReference type="PROSITE-ProRule" id="PRU00317"/>
    </source>
</evidence>
<dbReference type="GO" id="GO:0003729">
    <property type="term" value="F:mRNA binding"/>
    <property type="evidence" value="ECO:0007669"/>
    <property type="project" value="TreeGrafter"/>
</dbReference>
<dbReference type="PANTHER" id="PTHR12537:SF12">
    <property type="entry name" value="MATERNAL PROTEIN PUMILIO"/>
    <property type="match status" value="1"/>
</dbReference>
<dbReference type="AlphaFoldDB" id="A0AAD3SBA2"/>
<dbReference type="GO" id="GO:0005737">
    <property type="term" value="C:cytoplasm"/>
    <property type="evidence" value="ECO:0007669"/>
    <property type="project" value="TreeGrafter"/>
</dbReference>
<dbReference type="SMART" id="SM00025">
    <property type="entry name" value="Pumilio"/>
    <property type="match status" value="3"/>
</dbReference>
<keyword evidence="2" id="KW-0810">Translation regulation</keyword>
<dbReference type="PROSITE" id="PS50303">
    <property type="entry name" value="PUM_HD"/>
    <property type="match status" value="1"/>
</dbReference>
<evidence type="ECO:0000256" key="3">
    <source>
        <dbReference type="ARBA" id="ARBA00022884"/>
    </source>
</evidence>
<dbReference type="InterPro" id="IPR011989">
    <property type="entry name" value="ARM-like"/>
</dbReference>
<accession>A0AAD3SBA2</accession>
<dbReference type="EMBL" id="BSYO01000007">
    <property type="protein sequence ID" value="GMH07897.1"/>
    <property type="molecule type" value="Genomic_DNA"/>
</dbReference>
<dbReference type="SUPFAM" id="SSF48371">
    <property type="entry name" value="ARM repeat"/>
    <property type="match status" value="1"/>
</dbReference>
<proteinExistence type="predicted"/>
<feature type="repeat" description="Pumilio" evidence="4">
    <location>
        <begin position="234"/>
        <end position="261"/>
    </location>
</feature>
<dbReference type="InterPro" id="IPR033133">
    <property type="entry name" value="PUM-HD"/>
</dbReference>
<dbReference type="Pfam" id="PF00806">
    <property type="entry name" value="PUF"/>
    <property type="match status" value="3"/>
</dbReference>
<dbReference type="GO" id="GO:0006417">
    <property type="term" value="P:regulation of translation"/>
    <property type="evidence" value="ECO:0007669"/>
    <property type="project" value="UniProtKB-KW"/>
</dbReference>
<protein>
    <recommendedName>
        <fullName evidence="5">PUM-HD domain-containing protein</fullName>
    </recommendedName>
</protein>
<keyword evidence="7" id="KW-1185">Reference proteome</keyword>
<gene>
    <name evidence="6" type="ORF">Nepgr_009737</name>
</gene>
<dbReference type="InterPro" id="IPR016024">
    <property type="entry name" value="ARM-type_fold"/>
</dbReference>
<comment type="caution">
    <text evidence="6">The sequence shown here is derived from an EMBL/GenBank/DDBJ whole genome shotgun (WGS) entry which is preliminary data.</text>
</comment>
<dbReference type="Gene3D" id="1.25.10.10">
    <property type="entry name" value="Leucine-rich Repeat Variant"/>
    <property type="match status" value="1"/>
</dbReference>